<dbReference type="Gene3D" id="3.40.50.1820">
    <property type="entry name" value="alpha/beta hydrolase"/>
    <property type="match status" value="1"/>
</dbReference>
<keyword evidence="7" id="KW-1185">Reference proteome</keyword>
<accession>A0AA39GEY1</accession>
<evidence type="ECO:0000256" key="3">
    <source>
        <dbReference type="ARBA" id="ARBA00022963"/>
    </source>
</evidence>
<organism evidence="6 7">
    <name type="scientific">Sarocladium strictum</name>
    <name type="common">Black bundle disease fungus</name>
    <name type="synonym">Acremonium strictum</name>
    <dbReference type="NCBI Taxonomy" id="5046"/>
    <lineage>
        <taxon>Eukaryota</taxon>
        <taxon>Fungi</taxon>
        <taxon>Dikarya</taxon>
        <taxon>Ascomycota</taxon>
        <taxon>Pezizomycotina</taxon>
        <taxon>Sordariomycetes</taxon>
        <taxon>Hypocreomycetidae</taxon>
        <taxon>Hypocreales</taxon>
        <taxon>Sarocladiaceae</taxon>
        <taxon>Sarocladium</taxon>
    </lineage>
</organism>
<keyword evidence="3" id="KW-0442">Lipid degradation</keyword>
<evidence type="ECO:0000256" key="4">
    <source>
        <dbReference type="ARBA" id="ARBA00023098"/>
    </source>
</evidence>
<feature type="signal peptide" evidence="5">
    <location>
        <begin position="1"/>
        <end position="15"/>
    </location>
</feature>
<dbReference type="GO" id="GO:0016042">
    <property type="term" value="P:lipid catabolic process"/>
    <property type="evidence" value="ECO:0007669"/>
    <property type="project" value="UniProtKB-KW"/>
</dbReference>
<dbReference type="AlphaFoldDB" id="A0AA39GEY1"/>
<proteinExistence type="predicted"/>
<evidence type="ECO:0000313" key="6">
    <source>
        <dbReference type="EMBL" id="KAK0385724.1"/>
    </source>
</evidence>
<dbReference type="GO" id="GO:0003847">
    <property type="term" value="F:1-alkyl-2-acetylglycerophosphocholine esterase activity"/>
    <property type="evidence" value="ECO:0007669"/>
    <property type="project" value="UniProtKB-EC"/>
</dbReference>
<evidence type="ECO:0000256" key="1">
    <source>
        <dbReference type="ARBA" id="ARBA00013201"/>
    </source>
</evidence>
<keyword evidence="5" id="KW-0732">Signal</keyword>
<evidence type="ECO:0000256" key="2">
    <source>
        <dbReference type="ARBA" id="ARBA00022801"/>
    </source>
</evidence>
<dbReference type="PANTHER" id="PTHR10272:SF14">
    <property type="entry name" value="PAF ACETYLHYDROLASE FAMILY PROTEIN"/>
    <property type="match status" value="1"/>
</dbReference>
<feature type="chain" id="PRO_5041403216" description="1-alkyl-2-acetylglycerophosphocholine esterase" evidence="5">
    <location>
        <begin position="16"/>
        <end position="372"/>
    </location>
</feature>
<reference evidence="6" key="1">
    <citation type="submission" date="2022-10" db="EMBL/GenBank/DDBJ databases">
        <title>Determination and structural analysis of whole genome sequence of Sarocladium strictum F4-1.</title>
        <authorList>
            <person name="Hu L."/>
            <person name="Jiang Y."/>
        </authorList>
    </citation>
    <scope>NUCLEOTIDE SEQUENCE</scope>
    <source>
        <strain evidence="6">F4-1</strain>
    </source>
</reference>
<dbReference type="EC" id="3.1.1.47" evidence="1"/>
<dbReference type="InterPro" id="IPR029058">
    <property type="entry name" value="AB_hydrolase_fold"/>
</dbReference>
<gene>
    <name evidence="6" type="ORF">NLU13_6901</name>
</gene>
<dbReference type="EMBL" id="JAPDFR010000006">
    <property type="protein sequence ID" value="KAK0385724.1"/>
    <property type="molecule type" value="Genomic_DNA"/>
</dbReference>
<dbReference type="Proteomes" id="UP001175261">
    <property type="component" value="Unassembled WGS sequence"/>
</dbReference>
<dbReference type="SUPFAM" id="SSF53474">
    <property type="entry name" value="alpha/beta-Hydrolases"/>
    <property type="match status" value="1"/>
</dbReference>
<dbReference type="PANTHER" id="PTHR10272">
    <property type="entry name" value="PLATELET-ACTIVATING FACTOR ACETYLHYDROLASE"/>
    <property type="match status" value="1"/>
</dbReference>
<dbReference type="Pfam" id="PF03403">
    <property type="entry name" value="PAF-AH_p_II"/>
    <property type="match status" value="2"/>
</dbReference>
<keyword evidence="4" id="KW-0443">Lipid metabolism</keyword>
<protein>
    <recommendedName>
        <fullName evidence="1">1-alkyl-2-acetylglycerophosphocholine esterase</fullName>
        <ecNumber evidence="1">3.1.1.47</ecNumber>
    </recommendedName>
</protein>
<comment type="caution">
    <text evidence="6">The sequence shown here is derived from an EMBL/GenBank/DDBJ whole genome shotgun (WGS) entry which is preliminary data.</text>
</comment>
<name>A0AA39GEY1_SARSR</name>
<keyword evidence="2" id="KW-0378">Hydrolase</keyword>
<evidence type="ECO:0000313" key="7">
    <source>
        <dbReference type="Proteomes" id="UP001175261"/>
    </source>
</evidence>
<sequence>MHFLSLLFIVSTAAAVLIPAPNGPYPVSVTVKAMTDESRIDPYSPKDHRQKREVLVSLFLPIDQKQISATKRIIPYMTPAVAANLGQMASAAGLPADTFAAFELETNVVVPTAACGKPPAKVTEIPLVLFSPGGGNSRLLYGTMARSLASEGYAVVTIDHPYDASVVEFPDGKIVRADDSSFVLDQIKNPKTFEKELAAHRLSIDFKRVLMYGHSQGGATAALAMLTDPRIKGGVNLDGRFFGTVMTKGLSRPFALLGRPNHSAEDKTWPQVFPKLRGSRFEMAVADAIHGSFTDLPILVDSLGLPVDVRKAVAPLVGLASGEQMDKVVKGVMVAFSELVFRENPAPAVLKKGQTQITGLTVLQSTIRKSTD</sequence>
<evidence type="ECO:0000256" key="5">
    <source>
        <dbReference type="SAM" id="SignalP"/>
    </source>
</evidence>